<name>A0A934M004_9CLOT</name>
<dbReference type="Gene3D" id="3.40.33.10">
    <property type="entry name" value="CAP"/>
    <property type="match status" value="1"/>
</dbReference>
<evidence type="ECO:0000313" key="5">
    <source>
        <dbReference type="Proteomes" id="UP000622687"/>
    </source>
</evidence>
<evidence type="ECO:0000259" key="3">
    <source>
        <dbReference type="Pfam" id="PF00188"/>
    </source>
</evidence>
<dbReference type="InterPro" id="IPR014258">
    <property type="entry name" value="CAP_domain_YkwD-like"/>
</dbReference>
<keyword evidence="4" id="KW-0378">Hydrolase</keyword>
<keyword evidence="5" id="KW-1185">Reference proteome</keyword>
<gene>
    <name evidence="4" type="ORF">I6U51_02490</name>
</gene>
<reference evidence="4" key="1">
    <citation type="submission" date="2020-12" db="EMBL/GenBank/DDBJ databases">
        <title>Clostridium thailandense sp. nov., a novel acetogenic bacterium isolated from peat land soil in Thailand.</title>
        <authorList>
            <person name="Chaikitkaew S."/>
            <person name="Birkeland N.K."/>
        </authorList>
    </citation>
    <scope>NUCLEOTIDE SEQUENCE</scope>
    <source>
        <strain evidence="4">DSM 17425</strain>
    </source>
</reference>
<sequence>MKKKSIISILVVMSIFTVSCTQKQQSAQQPTAGVESSYSKTGDVEKVKITADQANIRSGCSGDAPVVQASSKDNTFNVVSQVQDWFAVKLPDNKVGFVPKDQCKAIAPENKAVQATPETAGTTTQGTTAQTAPKTPTAQTNATTLTDAEQQMLKLVNDARVQNNLQPLKVDMQLCNIARIKSQDMIDNNYFSHNSPKYGSPFDMMKSFGVGFVQAGENIAGNQNVQNAENALMNSPGHRKNILSPDFTHIGIGIRAGGPYGSMFTQEFISKPQ</sequence>
<evidence type="ECO:0000256" key="2">
    <source>
        <dbReference type="SAM" id="SignalP"/>
    </source>
</evidence>
<keyword evidence="2" id="KW-0732">Signal</keyword>
<feature type="region of interest" description="Disordered" evidence="1">
    <location>
        <begin position="112"/>
        <end position="141"/>
    </location>
</feature>
<comment type="caution">
    <text evidence="4">The sequence shown here is derived from an EMBL/GenBank/DDBJ whole genome shotgun (WGS) entry which is preliminary data.</text>
</comment>
<accession>A0A934M004</accession>
<dbReference type="GO" id="GO:0006508">
    <property type="term" value="P:proteolysis"/>
    <property type="evidence" value="ECO:0007669"/>
    <property type="project" value="UniProtKB-KW"/>
</dbReference>
<dbReference type="InterPro" id="IPR035940">
    <property type="entry name" value="CAP_sf"/>
</dbReference>
<protein>
    <submittedName>
        <fullName evidence="4">Serine protease</fullName>
    </submittedName>
</protein>
<dbReference type="Proteomes" id="UP000622687">
    <property type="component" value="Unassembled WGS sequence"/>
</dbReference>
<dbReference type="CDD" id="cd05379">
    <property type="entry name" value="CAP_bacterial"/>
    <property type="match status" value="1"/>
</dbReference>
<feature type="compositionally biased region" description="Low complexity" evidence="1">
    <location>
        <begin position="114"/>
        <end position="141"/>
    </location>
</feature>
<dbReference type="Pfam" id="PF00188">
    <property type="entry name" value="CAP"/>
    <property type="match status" value="1"/>
</dbReference>
<dbReference type="RefSeq" id="WP_211141017.1">
    <property type="nucleotide sequence ID" value="NZ_JAEEGB010000003.1"/>
</dbReference>
<evidence type="ECO:0000313" key="4">
    <source>
        <dbReference type="EMBL" id="MBI6871574.1"/>
    </source>
</evidence>
<dbReference type="InterPro" id="IPR014044">
    <property type="entry name" value="CAP_dom"/>
</dbReference>
<dbReference type="PANTHER" id="PTHR31157:SF1">
    <property type="entry name" value="SCP DOMAIN-CONTAINING PROTEIN"/>
    <property type="match status" value="1"/>
</dbReference>
<dbReference type="PROSITE" id="PS51257">
    <property type="entry name" value="PROKAR_LIPOPROTEIN"/>
    <property type="match status" value="1"/>
</dbReference>
<proteinExistence type="predicted"/>
<dbReference type="SUPFAM" id="SSF55797">
    <property type="entry name" value="PR-1-like"/>
    <property type="match status" value="1"/>
</dbReference>
<feature type="signal peptide" evidence="2">
    <location>
        <begin position="1"/>
        <end position="23"/>
    </location>
</feature>
<dbReference type="GO" id="GO:0008233">
    <property type="term" value="F:peptidase activity"/>
    <property type="evidence" value="ECO:0007669"/>
    <property type="project" value="UniProtKB-KW"/>
</dbReference>
<dbReference type="AlphaFoldDB" id="A0A934M004"/>
<keyword evidence="4" id="KW-0645">Protease</keyword>
<feature type="domain" description="SCP" evidence="3">
    <location>
        <begin position="153"/>
        <end position="268"/>
    </location>
</feature>
<dbReference type="PANTHER" id="PTHR31157">
    <property type="entry name" value="SCP DOMAIN-CONTAINING PROTEIN"/>
    <property type="match status" value="1"/>
</dbReference>
<dbReference type="EMBL" id="JAEEGB010000003">
    <property type="protein sequence ID" value="MBI6871574.1"/>
    <property type="molecule type" value="Genomic_DNA"/>
</dbReference>
<evidence type="ECO:0000256" key="1">
    <source>
        <dbReference type="SAM" id="MobiDB-lite"/>
    </source>
</evidence>
<organism evidence="4 5">
    <name type="scientific">Clostridium aciditolerans</name>
    <dbReference type="NCBI Taxonomy" id="339861"/>
    <lineage>
        <taxon>Bacteria</taxon>
        <taxon>Bacillati</taxon>
        <taxon>Bacillota</taxon>
        <taxon>Clostridia</taxon>
        <taxon>Eubacteriales</taxon>
        <taxon>Clostridiaceae</taxon>
        <taxon>Clostridium</taxon>
    </lineage>
</organism>
<feature type="chain" id="PRO_5039395157" evidence="2">
    <location>
        <begin position="24"/>
        <end position="273"/>
    </location>
</feature>
<dbReference type="NCBIfam" id="TIGR02909">
    <property type="entry name" value="spore_YkwD"/>
    <property type="match status" value="1"/>
</dbReference>